<dbReference type="OrthoDB" id="2964295at2"/>
<dbReference type="AlphaFoldDB" id="A0A433HQ15"/>
<dbReference type="EMBL" id="RYZZ01000007">
    <property type="protein sequence ID" value="RUQ30383.1"/>
    <property type="molecule type" value="Genomic_DNA"/>
</dbReference>
<accession>A0A433HQ15</accession>
<evidence type="ECO:0008006" key="3">
    <source>
        <dbReference type="Google" id="ProtNLM"/>
    </source>
</evidence>
<dbReference type="Proteomes" id="UP000267430">
    <property type="component" value="Unassembled WGS sequence"/>
</dbReference>
<gene>
    <name evidence="1" type="ORF">ELQ35_08575</name>
</gene>
<protein>
    <recommendedName>
        <fullName evidence="3">DinB family protein</fullName>
    </recommendedName>
</protein>
<proteinExistence type="predicted"/>
<dbReference type="Gene3D" id="1.20.120.450">
    <property type="entry name" value="dinb family like domain"/>
    <property type="match status" value="1"/>
</dbReference>
<dbReference type="RefSeq" id="WP_126864405.1">
    <property type="nucleotide sequence ID" value="NZ_JAUSTX010000001.1"/>
</dbReference>
<comment type="caution">
    <text evidence="1">The sequence shown here is derived from an EMBL/GenBank/DDBJ whole genome shotgun (WGS) entry which is preliminary data.</text>
</comment>
<organism evidence="1 2">
    <name type="scientific">Peribacillus cavernae</name>
    <dbReference type="NCBI Taxonomy" id="1674310"/>
    <lineage>
        <taxon>Bacteria</taxon>
        <taxon>Bacillati</taxon>
        <taxon>Bacillota</taxon>
        <taxon>Bacilli</taxon>
        <taxon>Bacillales</taxon>
        <taxon>Bacillaceae</taxon>
        <taxon>Peribacillus</taxon>
    </lineage>
</organism>
<reference evidence="1 2" key="1">
    <citation type="submission" date="2018-12" db="EMBL/GenBank/DDBJ databases">
        <title>Bacillus chawlae sp. nov., Bacillus glennii sp. nov., and Bacillus saganii sp. nov. Isolated from the Vehicle Assembly Building at Kennedy Space Center where the Viking Spacecraft were Assembled.</title>
        <authorList>
            <person name="Seuylemezian A."/>
            <person name="Vaishampayan P."/>
        </authorList>
    </citation>
    <scope>NUCLEOTIDE SEQUENCE [LARGE SCALE GENOMIC DNA]</scope>
    <source>
        <strain evidence="1 2">L5</strain>
    </source>
</reference>
<dbReference type="SUPFAM" id="SSF109854">
    <property type="entry name" value="DinB/YfiT-like putative metalloenzymes"/>
    <property type="match status" value="1"/>
</dbReference>
<keyword evidence="2" id="KW-1185">Reference proteome</keyword>
<sequence>MKTNDDLINDLEHFVLWVESLQTYENEDFFQPISVGKWSISEIISHITFWDKYILQETIPKMKTNAEINSIKFQELNDKASEYALSGSSFKILIEELIKSRRLLPDRLVNDSLHYTAT</sequence>
<evidence type="ECO:0000313" key="2">
    <source>
        <dbReference type="Proteomes" id="UP000267430"/>
    </source>
</evidence>
<name>A0A433HQ15_9BACI</name>
<evidence type="ECO:0000313" key="1">
    <source>
        <dbReference type="EMBL" id="RUQ30383.1"/>
    </source>
</evidence>
<dbReference type="InterPro" id="IPR034660">
    <property type="entry name" value="DinB/YfiT-like"/>
</dbReference>